<dbReference type="PANTHER" id="PTHR24171">
    <property type="entry name" value="ANKYRIN REPEAT DOMAIN-CONTAINING PROTEIN 39-RELATED"/>
    <property type="match status" value="1"/>
</dbReference>
<reference evidence="4" key="1">
    <citation type="submission" date="2022-01" db="EMBL/GenBank/DDBJ databases">
        <authorList>
            <person name="King R."/>
        </authorList>
    </citation>
    <scope>NUCLEOTIDE SEQUENCE</scope>
</reference>
<keyword evidence="5" id="KW-1185">Reference proteome</keyword>
<feature type="domain" description="EGF-like" evidence="3">
    <location>
        <begin position="137"/>
        <end position="148"/>
    </location>
</feature>
<dbReference type="EMBL" id="OV725083">
    <property type="protein sequence ID" value="CAH1406843.1"/>
    <property type="molecule type" value="Genomic_DNA"/>
</dbReference>
<dbReference type="PROSITE" id="PS00022">
    <property type="entry name" value="EGF_1"/>
    <property type="match status" value="1"/>
</dbReference>
<dbReference type="Gene3D" id="2.170.300.10">
    <property type="entry name" value="Tie2 ligand-binding domain superfamily"/>
    <property type="match status" value="1"/>
</dbReference>
<gene>
    <name evidence="4" type="ORF">NEZAVI_LOCUS14685</name>
</gene>
<evidence type="ECO:0000256" key="2">
    <source>
        <dbReference type="ARBA" id="ARBA00023043"/>
    </source>
</evidence>
<proteinExistence type="predicted"/>
<dbReference type="SMART" id="SM00181">
    <property type="entry name" value="EGF"/>
    <property type="match status" value="2"/>
</dbReference>
<dbReference type="InterPro" id="IPR002110">
    <property type="entry name" value="Ankyrin_rpt"/>
</dbReference>
<protein>
    <recommendedName>
        <fullName evidence="3">EGF-like domain-containing protein</fullName>
    </recommendedName>
</protein>
<evidence type="ECO:0000313" key="5">
    <source>
        <dbReference type="Proteomes" id="UP001152798"/>
    </source>
</evidence>
<dbReference type="Pfam" id="PF12796">
    <property type="entry name" value="Ank_2"/>
    <property type="match status" value="2"/>
</dbReference>
<dbReference type="Proteomes" id="UP001152798">
    <property type="component" value="Chromosome 7"/>
</dbReference>
<evidence type="ECO:0000313" key="4">
    <source>
        <dbReference type="EMBL" id="CAH1406843.1"/>
    </source>
</evidence>
<name>A0A9P0HPX6_NEZVI</name>
<dbReference type="SUPFAM" id="SSF48403">
    <property type="entry name" value="Ankyrin repeat"/>
    <property type="match status" value="1"/>
</dbReference>
<dbReference type="InterPro" id="IPR000742">
    <property type="entry name" value="EGF"/>
</dbReference>
<keyword evidence="1" id="KW-0677">Repeat</keyword>
<organism evidence="4 5">
    <name type="scientific">Nezara viridula</name>
    <name type="common">Southern green stink bug</name>
    <name type="synonym">Cimex viridulus</name>
    <dbReference type="NCBI Taxonomy" id="85310"/>
    <lineage>
        <taxon>Eukaryota</taxon>
        <taxon>Metazoa</taxon>
        <taxon>Ecdysozoa</taxon>
        <taxon>Arthropoda</taxon>
        <taxon>Hexapoda</taxon>
        <taxon>Insecta</taxon>
        <taxon>Pterygota</taxon>
        <taxon>Neoptera</taxon>
        <taxon>Paraneoptera</taxon>
        <taxon>Hemiptera</taxon>
        <taxon>Heteroptera</taxon>
        <taxon>Panheteroptera</taxon>
        <taxon>Pentatomomorpha</taxon>
        <taxon>Pentatomoidea</taxon>
        <taxon>Pentatomidae</taxon>
        <taxon>Pentatominae</taxon>
        <taxon>Nezara</taxon>
    </lineage>
</organism>
<evidence type="ECO:0000256" key="1">
    <source>
        <dbReference type="ARBA" id="ARBA00022737"/>
    </source>
</evidence>
<keyword evidence="2" id="KW-0040">ANK repeat</keyword>
<dbReference type="OrthoDB" id="192253at2759"/>
<sequence>MSKWMMIILIRNREFSKDMNGLVLFCISVFVFITCNCDEEETLEGPNTCIIEEKYFVSKKVVELWPMRKKSHVFCWKVPPRCTKYYIKMVPFEVEKKFPEFRNVTGCCDGYKKVGDKCEPECLKQCVNGKCTGPGECKCNLGYSGTSCDEVCPMGTWGMGCSKECECNNATCDPFSGECICPSGWIVKECGELNKMECNTTAYSNTTLDMKTSNHTPQELLRGGLRKHKHSRIIKATTLTEEERLIFQYVEERNHRLLADKCAEGIINMNIADIDNNYQTPLHLAASQGCIITLLTVIACGVKINAVDSNGNTPLHIAIIYKQSHICSSLLFKAANPFIYNNNKKTAYQLAMDSTDHWIKYIFHNKHLHWYQRIRKLNSDEIKLMQNVREDNYQTVGDLCMKHVDVSVENVEDGQNTAFHLTAKYGKNIAPMVLTLIHCGGDINARNAFGNTPLHIAVMSGDSNKTSVLLLHRANPFIDNYEGLTAHDFAKESVEPSLRTLFEEPLLSWYHNSHSVL</sequence>
<dbReference type="Gene3D" id="1.25.40.20">
    <property type="entry name" value="Ankyrin repeat-containing domain"/>
    <property type="match status" value="2"/>
</dbReference>
<evidence type="ECO:0000259" key="3">
    <source>
        <dbReference type="PROSITE" id="PS00022"/>
    </source>
</evidence>
<dbReference type="AlphaFoldDB" id="A0A9P0HPX6"/>
<dbReference type="SMART" id="SM00248">
    <property type="entry name" value="ANK"/>
    <property type="match status" value="4"/>
</dbReference>
<dbReference type="InterPro" id="IPR036770">
    <property type="entry name" value="Ankyrin_rpt-contain_sf"/>
</dbReference>
<accession>A0A9P0HPX6</accession>